<feature type="domain" description="Cyanobacterial aminoacyl-tRNA synthetase CAAD" evidence="3">
    <location>
        <begin position="73"/>
        <end position="154"/>
    </location>
</feature>
<keyword evidence="2" id="KW-1133">Transmembrane helix</keyword>
<reference evidence="4" key="1">
    <citation type="submission" date="2021-01" db="EMBL/GenBank/DDBJ databases">
        <authorList>
            <person name="Corre E."/>
            <person name="Pelletier E."/>
            <person name="Niang G."/>
            <person name="Scheremetjew M."/>
            <person name="Finn R."/>
            <person name="Kale V."/>
            <person name="Holt S."/>
            <person name="Cochrane G."/>
            <person name="Meng A."/>
            <person name="Brown T."/>
            <person name="Cohen L."/>
        </authorList>
    </citation>
    <scope>NUCLEOTIDE SEQUENCE</scope>
    <source>
        <strain evidence="4">RCC856</strain>
    </source>
</reference>
<accession>A0A7S3E282</accession>
<evidence type="ECO:0000256" key="2">
    <source>
        <dbReference type="SAM" id="Phobius"/>
    </source>
</evidence>
<dbReference type="Pfam" id="PF14159">
    <property type="entry name" value="CAAD"/>
    <property type="match status" value="1"/>
</dbReference>
<gene>
    <name evidence="4" type="ORF">CLAU1311_LOCUS3642</name>
</gene>
<dbReference type="PANTHER" id="PTHR33222:SF4">
    <property type="entry name" value="PROTEIN CURVATURE THYLAKOID 1A, CHLOROPLASTIC"/>
    <property type="match status" value="1"/>
</dbReference>
<comment type="subcellular location">
    <subcellularLocation>
        <location evidence="1">Membrane</location>
        <topology evidence="1">Multi-pass membrane protein</topology>
    </subcellularLocation>
</comment>
<protein>
    <recommendedName>
        <fullName evidence="3">Cyanobacterial aminoacyl-tRNA synthetase CAAD domain-containing protein</fullName>
    </recommendedName>
</protein>
<evidence type="ECO:0000313" key="4">
    <source>
        <dbReference type="EMBL" id="CAE0017650.1"/>
    </source>
</evidence>
<dbReference type="EMBL" id="HBHU01005654">
    <property type="protein sequence ID" value="CAE0017650.1"/>
    <property type="molecule type" value="Transcribed_RNA"/>
</dbReference>
<dbReference type="GO" id="GO:0009579">
    <property type="term" value="C:thylakoid"/>
    <property type="evidence" value="ECO:0007669"/>
    <property type="project" value="InterPro"/>
</dbReference>
<dbReference type="PANTHER" id="PTHR33222">
    <property type="match status" value="1"/>
</dbReference>
<sequence length="154" mass="16471">MLSGSVQIVNQKAGAVAAVASRKPTLARRAAARKAASVSVNRSAPVFKRERSVRVNAGNDELKSKAQDLLTTAADKWEETEDKPTVVTLALAGLVTLIVTSSLLGALDKVPFLGGILELVGIGYSAYFAYNNLLFTPDREELTKKVDDIKSKIL</sequence>
<organism evidence="4">
    <name type="scientific">Chloropicon laureae</name>
    <dbReference type="NCBI Taxonomy" id="464258"/>
    <lineage>
        <taxon>Eukaryota</taxon>
        <taxon>Viridiplantae</taxon>
        <taxon>Chlorophyta</taxon>
        <taxon>Chloropicophyceae</taxon>
        <taxon>Chloropicales</taxon>
        <taxon>Chloropicaceae</taxon>
        <taxon>Chloropicon</taxon>
    </lineage>
</organism>
<proteinExistence type="predicted"/>
<name>A0A7S3E282_9CHLO</name>
<feature type="transmembrane region" description="Helical" evidence="2">
    <location>
        <begin position="86"/>
        <end position="106"/>
    </location>
</feature>
<dbReference type="InterPro" id="IPR033344">
    <property type="entry name" value="CURT1"/>
</dbReference>
<dbReference type="InterPro" id="IPR025564">
    <property type="entry name" value="CAAD_dom"/>
</dbReference>
<feature type="transmembrane region" description="Helical" evidence="2">
    <location>
        <begin position="112"/>
        <end position="130"/>
    </location>
</feature>
<evidence type="ECO:0000259" key="3">
    <source>
        <dbReference type="Pfam" id="PF14159"/>
    </source>
</evidence>
<evidence type="ECO:0000256" key="1">
    <source>
        <dbReference type="ARBA" id="ARBA00004141"/>
    </source>
</evidence>
<dbReference type="GO" id="GO:0016020">
    <property type="term" value="C:membrane"/>
    <property type="evidence" value="ECO:0007669"/>
    <property type="project" value="UniProtKB-SubCell"/>
</dbReference>
<keyword evidence="2" id="KW-0472">Membrane</keyword>
<keyword evidence="2" id="KW-0812">Transmembrane</keyword>
<dbReference type="AlphaFoldDB" id="A0A7S3E282"/>